<dbReference type="Proteomes" id="UP001295684">
    <property type="component" value="Unassembled WGS sequence"/>
</dbReference>
<feature type="compositionally biased region" description="Basic residues" evidence="1">
    <location>
        <begin position="182"/>
        <end position="198"/>
    </location>
</feature>
<organism evidence="2 3">
    <name type="scientific">Euplotes crassus</name>
    <dbReference type="NCBI Taxonomy" id="5936"/>
    <lineage>
        <taxon>Eukaryota</taxon>
        <taxon>Sar</taxon>
        <taxon>Alveolata</taxon>
        <taxon>Ciliophora</taxon>
        <taxon>Intramacronucleata</taxon>
        <taxon>Spirotrichea</taxon>
        <taxon>Hypotrichia</taxon>
        <taxon>Euplotida</taxon>
        <taxon>Euplotidae</taxon>
        <taxon>Moneuplotes</taxon>
    </lineage>
</organism>
<feature type="region of interest" description="Disordered" evidence="1">
    <location>
        <begin position="1"/>
        <end position="51"/>
    </location>
</feature>
<feature type="compositionally biased region" description="Basic and acidic residues" evidence="1">
    <location>
        <begin position="141"/>
        <end position="151"/>
    </location>
</feature>
<feature type="compositionally biased region" description="Polar residues" evidence="1">
    <location>
        <begin position="396"/>
        <end position="407"/>
    </location>
</feature>
<proteinExistence type="predicted"/>
<keyword evidence="3" id="KW-1185">Reference proteome</keyword>
<evidence type="ECO:0000313" key="3">
    <source>
        <dbReference type="Proteomes" id="UP001295684"/>
    </source>
</evidence>
<feature type="region of interest" description="Disordered" evidence="1">
    <location>
        <begin position="141"/>
        <end position="303"/>
    </location>
</feature>
<protein>
    <submittedName>
        <fullName evidence="2">Uncharacterized protein</fullName>
    </submittedName>
</protein>
<evidence type="ECO:0000313" key="2">
    <source>
        <dbReference type="EMBL" id="CAI2369785.1"/>
    </source>
</evidence>
<evidence type="ECO:0000256" key="1">
    <source>
        <dbReference type="SAM" id="MobiDB-lite"/>
    </source>
</evidence>
<feature type="compositionally biased region" description="Basic and acidic residues" evidence="1">
    <location>
        <begin position="204"/>
        <end position="228"/>
    </location>
</feature>
<feature type="region of interest" description="Disordered" evidence="1">
    <location>
        <begin position="360"/>
        <end position="442"/>
    </location>
</feature>
<dbReference type="AlphaFoldDB" id="A0AAD1UMS5"/>
<dbReference type="EMBL" id="CAMPGE010010941">
    <property type="protein sequence ID" value="CAI2369785.1"/>
    <property type="molecule type" value="Genomic_DNA"/>
</dbReference>
<name>A0AAD1UMS5_EUPCR</name>
<feature type="compositionally biased region" description="Acidic residues" evidence="1">
    <location>
        <begin position="425"/>
        <end position="434"/>
    </location>
</feature>
<feature type="compositionally biased region" description="Basic and acidic residues" evidence="1">
    <location>
        <begin position="1"/>
        <end position="12"/>
    </location>
</feature>
<accession>A0AAD1UMS5</accession>
<feature type="compositionally biased region" description="Basic and acidic residues" evidence="1">
    <location>
        <begin position="164"/>
        <end position="181"/>
    </location>
</feature>
<reference evidence="2" key="1">
    <citation type="submission" date="2023-07" db="EMBL/GenBank/DDBJ databases">
        <authorList>
            <consortium name="AG Swart"/>
            <person name="Singh M."/>
            <person name="Singh A."/>
            <person name="Seah K."/>
            <person name="Emmerich C."/>
        </authorList>
    </citation>
    <scope>NUCLEOTIDE SEQUENCE</scope>
    <source>
        <strain evidence="2">DP1</strain>
    </source>
</reference>
<sequence>MPTNIDPRHNMSKDNQNFQKQPNPKRSQQTPAPEDSLAKRRSRRTVKSSSKLNPFVYEIYPNKGSQSFRNNYSPEYQELLLHEIMMTRKTGRNQKNANDPDWSHQHLKKASSHHMGDAGMGMMAKDPDLEAMQKLIKQEIEDKKEEIKEEVSQEEDSDTSSIQDEDRSSGGESHPQKESQKKHINWNFSSRKRKRSRRASNEISKNKPDRRSKNIDNKPSEDKTENKLKKSQNKPQPVREGLRRSTRLHKPIPERPQVSQIREKRSKFNADNPIIRQGAGLHNSRISQPNIIEPFYPPNSQMPHSFPPLNYVVENQRAEYARSENENQPENSQNSYPQFWRYPDGQEIMLSNVELQTNKNQINSDKEPPQRVKNVPRVPNPLASPQKNMEHPNLRINHNTQSGNGPCSLNKFLPEYDLNRSLDESCSESSEEPNETQRYNGPDLKTFANAILKSELLCFFPQSRPKMGSSLESADTDGREETYQCLNLLKIKPF</sequence>
<comment type="caution">
    <text evidence="2">The sequence shown here is derived from an EMBL/GenBank/DDBJ whole genome shotgun (WGS) entry which is preliminary data.</text>
</comment>
<feature type="compositionally biased region" description="Polar residues" evidence="1">
    <location>
        <begin position="13"/>
        <end position="31"/>
    </location>
</feature>
<gene>
    <name evidence="2" type="ORF">ECRASSUSDP1_LOCUS11088</name>
</gene>